<feature type="signal peptide" evidence="1">
    <location>
        <begin position="1"/>
        <end position="25"/>
    </location>
</feature>
<sequence length="199" mass="22322">MKTKFLSFLIVLVICCSFSIQKANAQWVVSDPAHTGFTAAGWIADAASWASQIKGMIEDLGIKKALQSIKNLKELQSLYDLAVLVDDVACLSSDYRFYMNLGGNFHCLKFLNFQQVSVNFKVATDILFKVATVADYFSMNSEGRMSFVEQAREALEAATIEMKEYNSIARANIVAKSVERHTKKTYYSGNLAAYTRYTR</sequence>
<evidence type="ECO:0000256" key="1">
    <source>
        <dbReference type="SAM" id="SignalP"/>
    </source>
</evidence>
<keyword evidence="2" id="KW-0614">Plasmid</keyword>
<name>A0AAP9DQ25_BACOV</name>
<gene>
    <name evidence="2" type="ORF">DYI28_29560</name>
</gene>
<keyword evidence="1" id="KW-0732">Signal</keyword>
<evidence type="ECO:0000313" key="3">
    <source>
        <dbReference type="Proteomes" id="UP000318823"/>
    </source>
</evidence>
<feature type="chain" id="PRO_5042852017" description="DUF4141 domain-containing protein" evidence="1">
    <location>
        <begin position="26"/>
        <end position="199"/>
    </location>
</feature>
<proteinExistence type="predicted"/>
<dbReference type="RefSeq" id="WP_032845151.1">
    <property type="nucleotide sequence ID" value="NZ_CP041396.1"/>
</dbReference>
<accession>A0AAP9DQ25</accession>
<dbReference type="Proteomes" id="UP000318823">
    <property type="component" value="Plasmid unnamed1"/>
</dbReference>
<dbReference type="AlphaFoldDB" id="A0AAP9DQ25"/>
<evidence type="ECO:0008006" key="4">
    <source>
        <dbReference type="Google" id="ProtNLM"/>
    </source>
</evidence>
<reference evidence="3" key="1">
    <citation type="journal article" date="2018" name="J. Anim. Genet.">
        <title>Acquired interbacterial defense systems protect against interspecies antagonism in the human gut microbiome.</title>
        <authorList>
            <person name="Ross B.D."/>
            <person name="Verster A.J."/>
            <person name="Radey M.C."/>
            <person name="Schmidtke D.T."/>
            <person name="Pope C.E."/>
            <person name="Hoffman L.R."/>
            <person name="Hajjar A."/>
            <person name="Peterson S.B."/>
            <person name="Borenstein E."/>
            <person name="Mougous J."/>
        </authorList>
    </citation>
    <scope>NUCLEOTIDE SEQUENCE [LARGE SCALE GENOMIC DNA]</scope>
    <source>
        <strain evidence="3">3725 D1 iv</strain>
        <plasmid evidence="3">unnamed1</plasmid>
    </source>
</reference>
<evidence type="ECO:0000313" key="2">
    <source>
        <dbReference type="EMBL" id="QDM12844.1"/>
    </source>
</evidence>
<organism evidence="2 3">
    <name type="scientific">Bacteroides ovatus</name>
    <dbReference type="NCBI Taxonomy" id="28116"/>
    <lineage>
        <taxon>Bacteria</taxon>
        <taxon>Pseudomonadati</taxon>
        <taxon>Bacteroidota</taxon>
        <taxon>Bacteroidia</taxon>
        <taxon>Bacteroidales</taxon>
        <taxon>Bacteroidaceae</taxon>
        <taxon>Bacteroides</taxon>
    </lineage>
</organism>
<protein>
    <recommendedName>
        <fullName evidence="4">DUF4141 domain-containing protein</fullName>
    </recommendedName>
</protein>
<geneLocation type="plasmid" evidence="2 3">
    <name>unnamed1</name>
</geneLocation>
<dbReference type="EMBL" id="CP041396">
    <property type="protein sequence ID" value="QDM12844.1"/>
    <property type="molecule type" value="Genomic_DNA"/>
</dbReference>